<name>A0ABW7BGR0_9ACTN</name>
<feature type="transmembrane region" description="Helical" evidence="1">
    <location>
        <begin position="149"/>
        <end position="165"/>
    </location>
</feature>
<dbReference type="Proteomes" id="UP001604267">
    <property type="component" value="Unassembled WGS sequence"/>
</dbReference>
<keyword evidence="3" id="KW-1185">Reference proteome</keyword>
<keyword evidence="1" id="KW-0812">Transmembrane</keyword>
<reference evidence="2 3" key="1">
    <citation type="submission" date="2024-10" db="EMBL/GenBank/DDBJ databases">
        <title>The Natural Products Discovery Center: Release of the First 8490 Sequenced Strains for Exploring Actinobacteria Biosynthetic Diversity.</title>
        <authorList>
            <person name="Kalkreuter E."/>
            <person name="Kautsar S.A."/>
            <person name="Yang D."/>
            <person name="Bader C.D."/>
            <person name="Teijaro C.N."/>
            <person name="Fluegel L."/>
            <person name="Davis C.M."/>
            <person name="Simpson J.R."/>
            <person name="Lauterbach L."/>
            <person name="Steele A.D."/>
            <person name="Gui C."/>
            <person name="Meng S."/>
            <person name="Li G."/>
            <person name="Viehrig K."/>
            <person name="Ye F."/>
            <person name="Su P."/>
            <person name="Kiefer A.F."/>
            <person name="Nichols A."/>
            <person name="Cepeda A.J."/>
            <person name="Yan W."/>
            <person name="Fan B."/>
            <person name="Jiang Y."/>
            <person name="Adhikari A."/>
            <person name="Zheng C.-J."/>
            <person name="Schuster L."/>
            <person name="Cowan T.M."/>
            <person name="Smanski M.J."/>
            <person name="Chevrette M.G."/>
            <person name="De Carvalho L.P.S."/>
            <person name="Shen B."/>
        </authorList>
    </citation>
    <scope>NUCLEOTIDE SEQUENCE [LARGE SCALE GENOMIC DNA]</scope>
    <source>
        <strain evidence="2 3">NPDC048320</strain>
    </source>
</reference>
<feature type="transmembrane region" description="Helical" evidence="1">
    <location>
        <begin position="185"/>
        <end position="202"/>
    </location>
</feature>
<protein>
    <submittedName>
        <fullName evidence="2">ABC transporter</fullName>
    </submittedName>
</protein>
<gene>
    <name evidence="2" type="ORF">ACGFZB_31780</name>
</gene>
<sequence>MRGVIPALVVPVWRTLPWRTLGAAGAVGLLAVRLPRLSGAHPGPWTAVALLRSAALAFALGLAFLLDDPARHTTTPVPTGRAARTALRVALVAPVAALWWTAVLLLVPGAHRPPAGAVTLEAGVTCALALAAATVAVRRTDDPRPGRPAATALLTIALLAPLAVSDRWVLFVEPRDPRWATAHEHWAWLLAGAVTVGCLALGEPLGRFRPTADQPA</sequence>
<organism evidence="2 3">
    <name type="scientific">Streptomyces cinerochromogenes</name>
    <dbReference type="NCBI Taxonomy" id="66422"/>
    <lineage>
        <taxon>Bacteria</taxon>
        <taxon>Bacillati</taxon>
        <taxon>Actinomycetota</taxon>
        <taxon>Actinomycetes</taxon>
        <taxon>Kitasatosporales</taxon>
        <taxon>Streptomycetaceae</taxon>
        <taxon>Streptomyces</taxon>
    </lineage>
</organism>
<comment type="caution">
    <text evidence="2">The sequence shown here is derived from an EMBL/GenBank/DDBJ whole genome shotgun (WGS) entry which is preliminary data.</text>
</comment>
<keyword evidence="1" id="KW-1133">Transmembrane helix</keyword>
<proteinExistence type="predicted"/>
<dbReference type="EMBL" id="JBICYV010000017">
    <property type="protein sequence ID" value="MFG3014930.1"/>
    <property type="molecule type" value="Genomic_DNA"/>
</dbReference>
<evidence type="ECO:0000256" key="1">
    <source>
        <dbReference type="SAM" id="Phobius"/>
    </source>
</evidence>
<feature type="transmembrane region" description="Helical" evidence="1">
    <location>
        <begin position="46"/>
        <end position="66"/>
    </location>
</feature>
<accession>A0ABW7BGR0</accession>
<evidence type="ECO:0000313" key="3">
    <source>
        <dbReference type="Proteomes" id="UP001604267"/>
    </source>
</evidence>
<evidence type="ECO:0000313" key="2">
    <source>
        <dbReference type="EMBL" id="MFG3014930.1"/>
    </source>
</evidence>
<feature type="transmembrane region" description="Helical" evidence="1">
    <location>
        <begin position="115"/>
        <end position="137"/>
    </location>
</feature>
<feature type="transmembrane region" description="Helical" evidence="1">
    <location>
        <begin position="87"/>
        <end position="109"/>
    </location>
</feature>
<dbReference type="RefSeq" id="WP_392822087.1">
    <property type="nucleotide sequence ID" value="NZ_JBICYV010000017.1"/>
</dbReference>
<keyword evidence="1" id="KW-0472">Membrane</keyword>